<dbReference type="Pfam" id="PF00293">
    <property type="entry name" value="NUDIX"/>
    <property type="match status" value="1"/>
</dbReference>
<comment type="cofactor">
    <cofactor evidence="2">
        <name>Zn(2+)</name>
        <dbReference type="ChEBI" id="CHEBI:29105"/>
    </cofactor>
</comment>
<evidence type="ECO:0000256" key="2">
    <source>
        <dbReference type="ARBA" id="ARBA00001947"/>
    </source>
</evidence>
<dbReference type="EC" id="3.6.1.22" evidence="4"/>
<dbReference type="EMBL" id="BJNE01000003">
    <property type="protein sequence ID" value="GEC12040.1"/>
    <property type="molecule type" value="Genomic_DNA"/>
</dbReference>
<keyword evidence="12" id="KW-1185">Reference proteome</keyword>
<dbReference type="InterPro" id="IPR000086">
    <property type="entry name" value="NUDIX_hydrolase_dom"/>
</dbReference>
<dbReference type="PROSITE" id="PS00893">
    <property type="entry name" value="NUDIX_BOX"/>
    <property type="match status" value="1"/>
</dbReference>
<dbReference type="PANTHER" id="PTHR42904">
    <property type="entry name" value="NUDIX HYDROLASE, NUDC SUBFAMILY"/>
    <property type="match status" value="1"/>
</dbReference>
<evidence type="ECO:0000313" key="11">
    <source>
        <dbReference type="EMBL" id="GEC12040.1"/>
    </source>
</evidence>
<keyword evidence="5" id="KW-0479">Metal-binding</keyword>
<sequence>MALAEIYRTPLTGLHFGQSLIERPLTEKQDPTLVPNLLNQPSTKVLLISGGGAATSGTELFFLDGTQYRAKDSERQVYLGRAAGTEYVLAIVDAEDYATSGIDRWVTLREGFTVLRELHAELFVEAQAIANWIRSEKFCPRCGSPVVAATFGWGQRCVENDHELFPRTDPAIIASVIDSQDRLLLGSNATFKHRMYSVLAGFVEAGESLESAVRREIYEESGVRVGDVAYRGSQPWPKPRSLMLGFAAEALSEELVPDGAEIMDLRWFTRAELREALESGTIDIPRGVSIAHALIRTWYGEPLPEALSK</sequence>
<gene>
    <name evidence="11" type="ORF">ANI01nite_12430</name>
</gene>
<dbReference type="Gene3D" id="3.90.79.20">
    <property type="match status" value="1"/>
</dbReference>
<dbReference type="Proteomes" id="UP000316242">
    <property type="component" value="Unassembled WGS sequence"/>
</dbReference>
<organism evidence="11 12">
    <name type="scientific">Glutamicibacter nicotianae</name>
    <name type="common">Arthrobacter nicotianae</name>
    <dbReference type="NCBI Taxonomy" id="37929"/>
    <lineage>
        <taxon>Bacteria</taxon>
        <taxon>Bacillati</taxon>
        <taxon>Actinomycetota</taxon>
        <taxon>Actinomycetes</taxon>
        <taxon>Micrococcales</taxon>
        <taxon>Micrococcaceae</taxon>
        <taxon>Glutamicibacter</taxon>
    </lineage>
</organism>
<name>A0ABQ0RJQ6_GLUNI</name>
<keyword evidence="7" id="KW-0460">Magnesium</keyword>
<dbReference type="Gene3D" id="3.90.79.10">
    <property type="entry name" value="Nucleoside Triphosphate Pyrophosphohydrolase"/>
    <property type="match status" value="1"/>
</dbReference>
<accession>A0ABQ0RJQ6</accession>
<comment type="cofactor">
    <cofactor evidence="1">
        <name>Mg(2+)</name>
        <dbReference type="ChEBI" id="CHEBI:18420"/>
    </cofactor>
</comment>
<dbReference type="PROSITE" id="PS51462">
    <property type="entry name" value="NUDIX"/>
    <property type="match status" value="1"/>
</dbReference>
<evidence type="ECO:0000256" key="3">
    <source>
        <dbReference type="ARBA" id="ARBA00009595"/>
    </source>
</evidence>
<dbReference type="Pfam" id="PF09296">
    <property type="entry name" value="NUDIX-like"/>
    <property type="match status" value="1"/>
</dbReference>
<evidence type="ECO:0000256" key="9">
    <source>
        <dbReference type="ARBA" id="ARBA00023679"/>
    </source>
</evidence>
<feature type="domain" description="Nudix hydrolase" evidence="10">
    <location>
        <begin position="166"/>
        <end position="290"/>
    </location>
</feature>
<dbReference type="RefSeq" id="WP_141356729.1">
    <property type="nucleotide sequence ID" value="NZ_BJNE01000003.1"/>
</dbReference>
<dbReference type="InterPro" id="IPR015376">
    <property type="entry name" value="Znr_NADH_PPase"/>
</dbReference>
<comment type="catalytic activity">
    <reaction evidence="9">
        <text>a 5'-end NAD(+)-phospho-ribonucleoside in mRNA + H2O = a 5'-end phospho-adenosine-phospho-ribonucleoside in mRNA + beta-nicotinamide D-ribonucleotide + 2 H(+)</text>
        <dbReference type="Rhea" id="RHEA:60876"/>
        <dbReference type="Rhea" id="RHEA-COMP:15698"/>
        <dbReference type="Rhea" id="RHEA-COMP:15719"/>
        <dbReference type="ChEBI" id="CHEBI:14649"/>
        <dbReference type="ChEBI" id="CHEBI:15377"/>
        <dbReference type="ChEBI" id="CHEBI:15378"/>
        <dbReference type="ChEBI" id="CHEBI:144029"/>
        <dbReference type="ChEBI" id="CHEBI:144051"/>
    </reaction>
    <physiologicalReaction direction="left-to-right" evidence="9">
        <dbReference type="Rhea" id="RHEA:60877"/>
    </physiologicalReaction>
</comment>
<keyword evidence="6" id="KW-0378">Hydrolase</keyword>
<proteinExistence type="inferred from homology"/>
<dbReference type="NCBIfam" id="NF001299">
    <property type="entry name" value="PRK00241.1"/>
    <property type="match status" value="1"/>
</dbReference>
<comment type="caution">
    <text evidence="11">The sequence shown here is derived from an EMBL/GenBank/DDBJ whole genome shotgun (WGS) entry which is preliminary data.</text>
</comment>
<dbReference type="InterPro" id="IPR049734">
    <property type="entry name" value="NudC-like_C"/>
</dbReference>
<evidence type="ECO:0000256" key="5">
    <source>
        <dbReference type="ARBA" id="ARBA00022723"/>
    </source>
</evidence>
<keyword evidence="8" id="KW-0520">NAD</keyword>
<dbReference type="InterPro" id="IPR015797">
    <property type="entry name" value="NUDIX_hydrolase-like_dom_sf"/>
</dbReference>
<dbReference type="SUPFAM" id="SSF55811">
    <property type="entry name" value="Nudix"/>
    <property type="match status" value="1"/>
</dbReference>
<evidence type="ECO:0000313" key="12">
    <source>
        <dbReference type="Proteomes" id="UP000316242"/>
    </source>
</evidence>
<evidence type="ECO:0000259" key="10">
    <source>
        <dbReference type="PROSITE" id="PS51462"/>
    </source>
</evidence>
<dbReference type="PANTHER" id="PTHR42904:SF6">
    <property type="entry name" value="NAD-CAPPED RNA HYDROLASE NUDT12"/>
    <property type="match status" value="1"/>
</dbReference>
<dbReference type="Pfam" id="PF09297">
    <property type="entry name" value="Zn_ribbon_NUD"/>
    <property type="match status" value="1"/>
</dbReference>
<evidence type="ECO:0000256" key="8">
    <source>
        <dbReference type="ARBA" id="ARBA00023027"/>
    </source>
</evidence>
<comment type="similarity">
    <text evidence="3">Belongs to the Nudix hydrolase family. NudC subfamily.</text>
</comment>
<evidence type="ECO:0000256" key="6">
    <source>
        <dbReference type="ARBA" id="ARBA00022801"/>
    </source>
</evidence>
<dbReference type="InterPro" id="IPR020084">
    <property type="entry name" value="NUDIX_hydrolase_CS"/>
</dbReference>
<evidence type="ECO:0000256" key="7">
    <source>
        <dbReference type="ARBA" id="ARBA00022842"/>
    </source>
</evidence>
<dbReference type="InterPro" id="IPR015375">
    <property type="entry name" value="NADH_PPase-like_N"/>
</dbReference>
<dbReference type="InterPro" id="IPR050241">
    <property type="entry name" value="NAD-cap_RNA_hydrolase_NudC"/>
</dbReference>
<evidence type="ECO:0000256" key="4">
    <source>
        <dbReference type="ARBA" id="ARBA00012381"/>
    </source>
</evidence>
<protein>
    <recommendedName>
        <fullName evidence="4">NAD(+) diphosphatase</fullName>
        <ecNumber evidence="4">3.6.1.22</ecNumber>
    </recommendedName>
</protein>
<evidence type="ECO:0000256" key="1">
    <source>
        <dbReference type="ARBA" id="ARBA00001946"/>
    </source>
</evidence>
<dbReference type="CDD" id="cd03429">
    <property type="entry name" value="NUDIX_NADH_pyrophosphatase_Nudt13"/>
    <property type="match status" value="1"/>
</dbReference>
<reference evidence="11 12" key="1">
    <citation type="submission" date="2019-06" db="EMBL/GenBank/DDBJ databases">
        <title>Whole genome shotgun sequence of Glutamicibacter nicotianae NBRC 14234.</title>
        <authorList>
            <person name="Hosoyama A."/>
            <person name="Uohara A."/>
            <person name="Ohji S."/>
            <person name="Ichikawa N."/>
        </authorList>
    </citation>
    <scope>NUCLEOTIDE SEQUENCE [LARGE SCALE GENOMIC DNA]</scope>
    <source>
        <strain evidence="11 12">NBRC 14234</strain>
    </source>
</reference>